<accession>A0A6M0SU41</accession>
<dbReference type="SUPFAM" id="SSF52540">
    <property type="entry name" value="P-loop containing nucleoside triphosphate hydrolases"/>
    <property type="match status" value="1"/>
</dbReference>
<feature type="domain" description="AAA-ATPase-like" evidence="1">
    <location>
        <begin position="56"/>
        <end position="188"/>
    </location>
</feature>
<gene>
    <name evidence="2" type="ORF">EXM42_01120</name>
</gene>
<dbReference type="Proteomes" id="UP000473089">
    <property type="component" value="Unassembled WGS sequence"/>
</dbReference>
<evidence type="ECO:0000313" key="3">
    <source>
        <dbReference type="Proteomes" id="UP000473089"/>
    </source>
</evidence>
<sequence>MKKRFNVTGTCIPEKHYMVDISNKIDSILKLVNNEEYFIINRPRQYGKTTTLYMLEKRLNSMEEYLPIKISFEAIDTEGYSEVRKFLSSIIMQIVNYFRFSTNKEMYKFIKNNENKITTMNEFNSFITDLVEFAEKKVVLIIDEVDKSSNNQLFLDFLGMLRSKYLLRNEGRDYTFHSVILAGVHDIKTLKLKIRSDEEHKYNSPWNIASDFDVDMSFSISEIKTMLDDYVENTDLDLDKEYFAEKLYFYTSGYPFLVSKLCKIIDEKIMDENELRWKKEYLELAVKELLNESNTNFDSLIKNIENNKELSQLIDNLLIKGVKLNFNIHNPDINLGYLYGIFKDDKGNLKINNRIYEQLIYNYRISKIQTSSNFYNYNSKENFIDSNENLDITKVLLKFQEFMKHEYSQKREKFLEEDGRLVFLAFLSPIINGSGFAFKEVRGGEEKRFDIVITYNKKMYILELKIWRGEEYHKKGLIQLAEYLNQYGLDKGYLLIFDLRKSTNLIGEVDENYIGIENNNKKIIQVYC</sequence>
<dbReference type="Pfam" id="PF09820">
    <property type="entry name" value="AAA-ATPase_like"/>
    <property type="match status" value="1"/>
</dbReference>
<dbReference type="EMBL" id="SGJP01000002">
    <property type="protein sequence ID" value="NFA59047.1"/>
    <property type="molecule type" value="Genomic_DNA"/>
</dbReference>
<evidence type="ECO:0000259" key="1">
    <source>
        <dbReference type="Pfam" id="PF09820"/>
    </source>
</evidence>
<proteinExistence type="predicted"/>
<protein>
    <submittedName>
        <fullName evidence="2">AAA family ATPase</fullName>
    </submittedName>
</protein>
<dbReference type="InterPro" id="IPR018631">
    <property type="entry name" value="AAA-ATPase-like_dom"/>
</dbReference>
<dbReference type="InterPro" id="IPR027417">
    <property type="entry name" value="P-loop_NTPase"/>
</dbReference>
<evidence type="ECO:0000313" key="2">
    <source>
        <dbReference type="EMBL" id="NFA59047.1"/>
    </source>
</evidence>
<dbReference type="Gene3D" id="3.40.50.300">
    <property type="entry name" value="P-loop containing nucleotide triphosphate hydrolases"/>
    <property type="match status" value="1"/>
</dbReference>
<organism evidence="2 3">
    <name type="scientific">Clostridium botulinum</name>
    <dbReference type="NCBI Taxonomy" id="1491"/>
    <lineage>
        <taxon>Bacteria</taxon>
        <taxon>Bacillati</taxon>
        <taxon>Bacillota</taxon>
        <taxon>Clostridia</taxon>
        <taxon>Eubacteriales</taxon>
        <taxon>Clostridiaceae</taxon>
        <taxon>Clostridium</taxon>
    </lineage>
</organism>
<dbReference type="AlphaFoldDB" id="A0A6M0SU41"/>
<comment type="caution">
    <text evidence="2">The sequence shown here is derived from an EMBL/GenBank/DDBJ whole genome shotgun (WGS) entry which is preliminary data.</text>
</comment>
<name>A0A6M0SU41_CLOBO</name>
<reference evidence="2 3" key="1">
    <citation type="submission" date="2019-02" db="EMBL/GenBank/DDBJ databases">
        <title>Genome sequencing of Clostridium botulinum clinical isolates.</title>
        <authorList>
            <person name="Brunt J."/>
            <person name="Van Vliet A.H.M."/>
            <person name="Stringer S.C."/>
            <person name="Grant K.A."/>
            <person name="Carter A.C."/>
            <person name="Peck M.W."/>
        </authorList>
    </citation>
    <scope>NUCLEOTIDE SEQUENCE [LARGE SCALE GENOMIC DNA]</scope>
    <source>
        <strain evidence="2 3">R1125/03</strain>
    </source>
</reference>